<keyword evidence="3" id="KW-0645">Protease</keyword>
<sequence>MTFPAQDTWQTPPEPIASMLNAEQLPDVGFSPDAEWIIEFGKTELPPIEELSVPTVAIAGMQINPDTWGPAKAGYYCAMAVRRRGETTARPVALPEKARIRDFSWSDCGRYLSFTHTQLTPTADQKSGISLWVLDVHSAQATALTGPIINATCGSPIHWLPDSTLVCKIRTDAGPPPTKPPLPIGPIIEENLGRIAPARTYTNLLENPHDEALLEYYLSSQLIQITRSGEQTPITSTGKLIKGLVPSPNGQWLKVITTHRPFSYQVPLSRFPKRTDIIDLQGNVVYTVADLPLAEEISINFDSVRDGKRASGWRADKPATLYWIEALDGGDASQESDYRDSVYMLSAPFTDLPCLLWKTALRFNGVEWGNGDTALGYEAFYSTRQLRTWKLAPDSDQVEPRLIEERNFQDAYSHPGEAITVVGDYGWHVLLMSEQGDIYLNGRGASPAGIYPFLDRFNLATGEKERLWQHTEDGFTRVRRVLDPAAKQLIIARESKTAPSNYWLYDTATAQEQALTHFSDPLPWYENIHKEVVRYSRRDGLELSGTLYLPPDHDLERDGPLPTLLWVYPEEHKSRETASQVTQAENTFGRPSGPSPMFLLTQGYALLSGPTMPIIGEGDTEPNDTYLEQLIDSAQAAVDYLVDRGVSERSQLAIGGHSYGAFTTANLLAHTDLFAAGIARSGAYNRSLTPFGFQGEQRSFWEATDTYIKMSPFTYADKINHPLLLIHGAEDDNTGTYPIQTQRLYEAMKGLGGTVRYVSLPYEEHGYRSQEAVGHVLWETVRWLDTYVKKN</sequence>
<feature type="domain" description="Peptidase S9 prolyl oligopeptidase catalytic" evidence="2">
    <location>
        <begin position="634"/>
        <end position="790"/>
    </location>
</feature>
<dbReference type="Gene3D" id="3.40.50.1820">
    <property type="entry name" value="alpha/beta hydrolase"/>
    <property type="match status" value="1"/>
</dbReference>
<dbReference type="InterPro" id="IPR029058">
    <property type="entry name" value="AB_hydrolase_fold"/>
</dbReference>
<protein>
    <submittedName>
        <fullName evidence="3">Dipeptidyl aminopeptidase/acylaminoacyl-peptidase</fullName>
    </submittedName>
</protein>
<keyword evidence="1" id="KW-0378">Hydrolase</keyword>
<dbReference type="SUPFAM" id="SSF53474">
    <property type="entry name" value="alpha/beta-Hydrolases"/>
    <property type="match status" value="1"/>
</dbReference>
<gene>
    <name evidence="3" type="ORF">HLUCCA11_06575</name>
</gene>
<evidence type="ECO:0000256" key="1">
    <source>
        <dbReference type="ARBA" id="ARBA00022801"/>
    </source>
</evidence>
<dbReference type="Pfam" id="PF00326">
    <property type="entry name" value="Peptidase_S9"/>
    <property type="match status" value="1"/>
</dbReference>
<organism evidence="3 4">
    <name type="scientific">Phormidesmis priestleyi Ana</name>
    <dbReference type="NCBI Taxonomy" id="1666911"/>
    <lineage>
        <taxon>Bacteria</taxon>
        <taxon>Bacillati</taxon>
        <taxon>Cyanobacteriota</taxon>
        <taxon>Cyanophyceae</taxon>
        <taxon>Leptolyngbyales</taxon>
        <taxon>Leptolyngbyaceae</taxon>
        <taxon>Phormidesmis</taxon>
    </lineage>
</organism>
<dbReference type="AlphaFoldDB" id="A0A0P8DIF1"/>
<comment type="caution">
    <text evidence="3">The sequence shown here is derived from an EMBL/GenBank/DDBJ whole genome shotgun (WGS) entry which is preliminary data.</text>
</comment>
<dbReference type="EMBL" id="LJZR01000006">
    <property type="protein sequence ID" value="KPQ36525.1"/>
    <property type="molecule type" value="Genomic_DNA"/>
</dbReference>
<dbReference type="Proteomes" id="UP000050465">
    <property type="component" value="Unassembled WGS sequence"/>
</dbReference>
<dbReference type="PANTHER" id="PTHR42776">
    <property type="entry name" value="SERINE PEPTIDASE S9 FAMILY MEMBER"/>
    <property type="match status" value="1"/>
</dbReference>
<dbReference type="SUPFAM" id="SSF82171">
    <property type="entry name" value="DPP6 N-terminal domain-like"/>
    <property type="match status" value="1"/>
</dbReference>
<dbReference type="GO" id="GO:0004252">
    <property type="term" value="F:serine-type endopeptidase activity"/>
    <property type="evidence" value="ECO:0007669"/>
    <property type="project" value="TreeGrafter"/>
</dbReference>
<dbReference type="GO" id="GO:0006508">
    <property type="term" value="P:proteolysis"/>
    <property type="evidence" value="ECO:0007669"/>
    <property type="project" value="InterPro"/>
</dbReference>
<dbReference type="PANTHER" id="PTHR42776:SF28">
    <property type="entry name" value="GLUTAMYL ENDOPEPTIDASE, CHLOROPLASTIC-RELATED"/>
    <property type="match status" value="1"/>
</dbReference>
<dbReference type="PATRIC" id="fig|1666911.3.peg.5253"/>
<evidence type="ECO:0000259" key="2">
    <source>
        <dbReference type="Pfam" id="PF00326"/>
    </source>
</evidence>
<proteinExistence type="predicted"/>
<dbReference type="STRING" id="1666911.HLUCCA11_06575"/>
<keyword evidence="3" id="KW-0031">Aminopeptidase</keyword>
<accession>A0A0P8DIF1</accession>
<reference evidence="3 4" key="1">
    <citation type="submission" date="2015-09" db="EMBL/GenBank/DDBJ databases">
        <title>Identification and resolution of microdiversity through metagenomic sequencing of parallel consortia.</title>
        <authorList>
            <person name="Nelson W.C."/>
            <person name="Romine M.F."/>
            <person name="Lindemann S.R."/>
        </authorList>
    </citation>
    <scope>NUCLEOTIDE SEQUENCE [LARGE SCALE GENOMIC DNA]</scope>
    <source>
        <strain evidence="3">Ana</strain>
    </source>
</reference>
<name>A0A0P8DIF1_9CYAN</name>
<dbReference type="InterPro" id="IPR001375">
    <property type="entry name" value="Peptidase_S9_cat"/>
</dbReference>
<dbReference type="GO" id="GO:0004177">
    <property type="term" value="F:aminopeptidase activity"/>
    <property type="evidence" value="ECO:0007669"/>
    <property type="project" value="UniProtKB-KW"/>
</dbReference>
<evidence type="ECO:0000313" key="4">
    <source>
        <dbReference type="Proteomes" id="UP000050465"/>
    </source>
</evidence>
<evidence type="ECO:0000313" key="3">
    <source>
        <dbReference type="EMBL" id="KPQ36525.1"/>
    </source>
</evidence>